<gene>
    <name evidence="2" type="ORF">OSTLU_28377</name>
</gene>
<protein>
    <submittedName>
        <fullName evidence="2">Uncharacterized protein</fullName>
    </submittedName>
</protein>
<dbReference type="AlphaFoldDB" id="A4SA01"/>
<accession>A4SA01</accession>
<organism evidence="2 3">
    <name type="scientific">Ostreococcus lucimarinus (strain CCE9901)</name>
    <dbReference type="NCBI Taxonomy" id="436017"/>
    <lineage>
        <taxon>Eukaryota</taxon>
        <taxon>Viridiplantae</taxon>
        <taxon>Chlorophyta</taxon>
        <taxon>Mamiellophyceae</taxon>
        <taxon>Mamiellales</taxon>
        <taxon>Bathycoccaceae</taxon>
        <taxon>Ostreococcus</taxon>
    </lineage>
</organism>
<dbReference type="STRING" id="436017.A4SA01"/>
<evidence type="ECO:0000313" key="3">
    <source>
        <dbReference type="Proteomes" id="UP000001568"/>
    </source>
</evidence>
<evidence type="ECO:0000313" key="2">
    <source>
        <dbReference type="EMBL" id="ABP00577.1"/>
    </source>
</evidence>
<dbReference type="GeneID" id="5006214"/>
<dbReference type="OrthoDB" id="44749at2759"/>
<feature type="region of interest" description="Disordered" evidence="1">
    <location>
        <begin position="15"/>
        <end position="45"/>
    </location>
</feature>
<dbReference type="OMA" id="GPANLWG"/>
<proteinExistence type="predicted"/>
<dbReference type="Gramene" id="ABP00577">
    <property type="protein sequence ID" value="ABP00577"/>
    <property type="gene ID" value="OSTLU_28377"/>
</dbReference>
<dbReference type="HOGENOM" id="CLU_070204_0_0_1"/>
<evidence type="ECO:0000256" key="1">
    <source>
        <dbReference type="SAM" id="MobiDB-lite"/>
    </source>
</evidence>
<dbReference type="eggNOG" id="ENOG502S59I">
    <property type="taxonomic scope" value="Eukaryota"/>
</dbReference>
<dbReference type="RefSeq" id="XP_001422260.1">
    <property type="nucleotide sequence ID" value="XM_001422223.1"/>
</dbReference>
<keyword evidence="3" id="KW-1185">Reference proteome</keyword>
<dbReference type="KEGG" id="olu:OSTLU_28377"/>
<dbReference type="EMBL" id="CP000597">
    <property type="protein sequence ID" value="ABP00577.1"/>
    <property type="molecule type" value="Genomic_DNA"/>
</dbReference>
<sequence length="341" mass="37929">MSAYAALAPLIATTRRAESATRDGDDDDDDGRRRAARDARANAYAPTRENAGNFAFAPPPSAPVPVKFPRKPLEGAFAVLLLRSAYEAIDDVDMLPMDEFQATSWKFRASEWEPYKYLYEPLRIEQGKITDPLYFDFVTFVQMACASRAIPKAAKVFEERTGAEGLVTVVRRDPALMDNANLPEAIAERCGKKIYERLRRGFDRGEDFDVAYFKGTPAPVSARGGKERLDLAVEGMRDIAEVFVRSGYALRISVDYDLRGAAQSDAEMASSAERERRVRVRVNGPATLWGARELVSRGLGSPSTEYLGFCLTAFLDESGVRSSYSERLTETEIDMAWTLNV</sequence>
<feature type="compositionally biased region" description="Basic and acidic residues" evidence="1">
    <location>
        <begin position="30"/>
        <end position="40"/>
    </location>
</feature>
<reference evidence="2 3" key="1">
    <citation type="journal article" date="2007" name="Proc. Natl. Acad. Sci. U.S.A.">
        <title>The tiny eukaryote Ostreococcus provides genomic insights into the paradox of plankton speciation.</title>
        <authorList>
            <person name="Palenik B."/>
            <person name="Grimwood J."/>
            <person name="Aerts A."/>
            <person name="Rouze P."/>
            <person name="Salamov A."/>
            <person name="Putnam N."/>
            <person name="Dupont C."/>
            <person name="Jorgensen R."/>
            <person name="Derelle E."/>
            <person name="Rombauts S."/>
            <person name="Zhou K."/>
            <person name="Otillar R."/>
            <person name="Merchant S.S."/>
            <person name="Podell S."/>
            <person name="Gaasterland T."/>
            <person name="Napoli C."/>
            <person name="Gendler K."/>
            <person name="Manuell A."/>
            <person name="Tai V."/>
            <person name="Vallon O."/>
            <person name="Piganeau G."/>
            <person name="Jancek S."/>
            <person name="Heijde M."/>
            <person name="Jabbari K."/>
            <person name="Bowler C."/>
            <person name="Lohr M."/>
            <person name="Robbens S."/>
            <person name="Werner G."/>
            <person name="Dubchak I."/>
            <person name="Pazour G.J."/>
            <person name="Ren Q."/>
            <person name="Paulsen I."/>
            <person name="Delwiche C."/>
            <person name="Schmutz J."/>
            <person name="Rokhsar D."/>
            <person name="Van de Peer Y."/>
            <person name="Moreau H."/>
            <person name="Grigoriev I.V."/>
        </authorList>
    </citation>
    <scope>NUCLEOTIDE SEQUENCE [LARGE SCALE GENOMIC DNA]</scope>
    <source>
        <strain evidence="2 3">CCE9901</strain>
    </source>
</reference>
<dbReference type="Proteomes" id="UP000001568">
    <property type="component" value="Chromosome 17"/>
</dbReference>
<name>A4SA01_OSTLU</name>